<dbReference type="InterPro" id="IPR008969">
    <property type="entry name" value="CarboxyPept-like_regulatory"/>
</dbReference>
<proteinExistence type="predicted"/>
<reference evidence="2 3" key="1">
    <citation type="submission" date="2017-04" db="EMBL/GenBank/DDBJ databases">
        <authorList>
            <person name="Afonso C.L."/>
            <person name="Miller P.J."/>
            <person name="Scott M.A."/>
            <person name="Spackman E."/>
            <person name="Goraichik I."/>
            <person name="Dimitrov K.M."/>
            <person name="Suarez D.L."/>
            <person name="Swayne D.E."/>
        </authorList>
    </citation>
    <scope>NUCLEOTIDE SEQUENCE [LARGE SCALE GENOMIC DNA]</scope>
    <source>
        <strain evidence="2 3">KR-140</strain>
    </source>
</reference>
<name>A0A1W1UPF0_9DEIO</name>
<dbReference type="SUPFAM" id="SSF49464">
    <property type="entry name" value="Carboxypeptidase regulatory domain-like"/>
    <property type="match status" value="1"/>
</dbReference>
<evidence type="ECO:0000256" key="1">
    <source>
        <dbReference type="SAM" id="SignalP"/>
    </source>
</evidence>
<feature type="signal peptide" evidence="1">
    <location>
        <begin position="1"/>
        <end position="24"/>
    </location>
</feature>
<gene>
    <name evidence="2" type="ORF">SAMN00790413_04173</name>
</gene>
<dbReference type="Proteomes" id="UP000192582">
    <property type="component" value="Unassembled WGS sequence"/>
</dbReference>
<keyword evidence="1" id="KW-0732">Signal</keyword>
<dbReference type="AlphaFoldDB" id="A0A1W1UPF0"/>
<evidence type="ECO:0000313" key="2">
    <source>
        <dbReference type="EMBL" id="SMB82869.1"/>
    </source>
</evidence>
<evidence type="ECO:0000313" key="3">
    <source>
        <dbReference type="Proteomes" id="UP000192582"/>
    </source>
</evidence>
<dbReference type="RefSeq" id="WP_084046305.1">
    <property type="nucleotide sequence ID" value="NZ_FWWU01000006.1"/>
</dbReference>
<dbReference type="STRING" id="695939.SAMN00790413_04173"/>
<feature type="chain" id="PRO_5012890399" description="Carboxypeptidase regulatory-like domain-containing protein" evidence="1">
    <location>
        <begin position="25"/>
        <end position="364"/>
    </location>
</feature>
<sequence length="364" mass="38770">MNKKTRATGVLTALLVLCGGPSLAAQSTAGAPPRTAATADTVSGTWTGKFDDVIDFTAQFKLQGSQVTGTVMSLGKTYRVQGEWKASANRLSFSYQHRNGTVKVVGMVKNGALQGAYDLNGPGTVAMRRAGGAAPAGTPAATANFSTPTPYVLKGTVKNPAGQPIPGVEVWADNTLHYNMNALGKTDAQGRFVIALPRDRLGTWRAGARFKTVYDGETYELDLDVDNGAAFATDKGAVRNFTLLISGRRGNGYWGGTVWVYPSSRGGHFENKDVEVTLTPVGPLIGGGVGQVLRRRVDGNTIPDVPLGKYRVMARYVPRSGPAVDMLVKSPQKDDWASSGVITFRREPQYGVMADFDLSLPRVP</sequence>
<evidence type="ECO:0008006" key="4">
    <source>
        <dbReference type="Google" id="ProtNLM"/>
    </source>
</evidence>
<accession>A0A1W1UPF0</accession>
<protein>
    <recommendedName>
        <fullName evidence="4">Carboxypeptidase regulatory-like domain-containing protein</fullName>
    </recommendedName>
</protein>
<dbReference type="OrthoDB" id="60981at2"/>
<keyword evidence="3" id="KW-1185">Reference proteome</keyword>
<dbReference type="EMBL" id="FWWU01000006">
    <property type="protein sequence ID" value="SMB82869.1"/>
    <property type="molecule type" value="Genomic_DNA"/>
</dbReference>
<organism evidence="2 3">
    <name type="scientific">Deinococcus hopiensis KR-140</name>
    <dbReference type="NCBI Taxonomy" id="695939"/>
    <lineage>
        <taxon>Bacteria</taxon>
        <taxon>Thermotogati</taxon>
        <taxon>Deinococcota</taxon>
        <taxon>Deinococci</taxon>
        <taxon>Deinococcales</taxon>
        <taxon>Deinococcaceae</taxon>
        <taxon>Deinococcus</taxon>
    </lineage>
</organism>